<feature type="compositionally biased region" description="Basic and acidic residues" evidence="1">
    <location>
        <begin position="172"/>
        <end position="186"/>
    </location>
</feature>
<evidence type="ECO:0000313" key="3">
    <source>
        <dbReference type="Proteomes" id="UP000243859"/>
    </source>
</evidence>
<comment type="caution">
    <text evidence="2">The sequence shown here is derived from an EMBL/GenBank/DDBJ whole genome shotgun (WGS) entry which is preliminary data.</text>
</comment>
<accession>A0A2T5BU31</accession>
<reference evidence="2 3" key="1">
    <citation type="submission" date="2018-04" db="EMBL/GenBank/DDBJ databases">
        <title>Genomic Encyclopedia of Archaeal and Bacterial Type Strains, Phase II (KMG-II): from individual species to whole genera.</title>
        <authorList>
            <person name="Goeker M."/>
        </authorList>
    </citation>
    <scope>NUCLEOTIDE SEQUENCE [LARGE SCALE GENOMIC DNA]</scope>
    <source>
        <strain evidence="2 3">DSM 18064</strain>
    </source>
</reference>
<protein>
    <submittedName>
        <fullName evidence="2">Uncharacterized protein</fullName>
    </submittedName>
</protein>
<gene>
    <name evidence="2" type="ORF">C8N32_10491</name>
</gene>
<feature type="region of interest" description="Disordered" evidence="1">
    <location>
        <begin position="93"/>
        <end position="186"/>
    </location>
</feature>
<sequence>MPGRAMRRTGSPERRSRNAPPPPRPGAGSCCQVRRGQPEGPRPKHHCRGIFPRIFRDVMAYREQSRGHWKPDQGRAYPCGQLLLQAAAEEQLFRPGLDRDGGQGQRQHAQPHFRVQIGLQTGPEGTRTPTKRQRTDSPLKTRGKSVAACGSGPVRPETRARSEPVRPAPCRPPDRQRTAAKEGCLD</sequence>
<keyword evidence="3" id="KW-1185">Reference proteome</keyword>
<evidence type="ECO:0000313" key="2">
    <source>
        <dbReference type="EMBL" id="PTN02980.1"/>
    </source>
</evidence>
<feature type="region of interest" description="Disordered" evidence="1">
    <location>
        <begin position="1"/>
        <end position="48"/>
    </location>
</feature>
<organism evidence="2 3">
    <name type="scientific">Rhodovulum imhoffii</name>
    <dbReference type="NCBI Taxonomy" id="365340"/>
    <lineage>
        <taxon>Bacteria</taxon>
        <taxon>Pseudomonadati</taxon>
        <taxon>Pseudomonadota</taxon>
        <taxon>Alphaproteobacteria</taxon>
        <taxon>Rhodobacterales</taxon>
        <taxon>Paracoccaceae</taxon>
        <taxon>Rhodovulum</taxon>
    </lineage>
</organism>
<evidence type="ECO:0000256" key="1">
    <source>
        <dbReference type="SAM" id="MobiDB-lite"/>
    </source>
</evidence>
<dbReference type="Proteomes" id="UP000243859">
    <property type="component" value="Unassembled WGS sequence"/>
</dbReference>
<name>A0A2T5BU31_9RHOB</name>
<dbReference type="AlphaFoldDB" id="A0A2T5BU31"/>
<dbReference type="EMBL" id="QAAA01000004">
    <property type="protein sequence ID" value="PTN02980.1"/>
    <property type="molecule type" value="Genomic_DNA"/>
</dbReference>
<proteinExistence type="predicted"/>